<accession>A0ABT9Z587</accession>
<keyword evidence="2" id="KW-1185">Reference proteome</keyword>
<gene>
    <name evidence="1" type="ORF">J2S02_003774</name>
</gene>
<organism evidence="1 2">
    <name type="scientific">Metabacillus niabensis</name>
    <dbReference type="NCBI Taxonomy" id="324854"/>
    <lineage>
        <taxon>Bacteria</taxon>
        <taxon>Bacillati</taxon>
        <taxon>Bacillota</taxon>
        <taxon>Bacilli</taxon>
        <taxon>Bacillales</taxon>
        <taxon>Bacillaceae</taxon>
        <taxon>Metabacillus</taxon>
    </lineage>
</organism>
<comment type="caution">
    <text evidence="1">The sequence shown here is derived from an EMBL/GenBank/DDBJ whole genome shotgun (WGS) entry which is preliminary data.</text>
</comment>
<evidence type="ECO:0000313" key="2">
    <source>
        <dbReference type="Proteomes" id="UP001232245"/>
    </source>
</evidence>
<dbReference type="EMBL" id="JAUSTZ010000009">
    <property type="protein sequence ID" value="MDQ0227429.1"/>
    <property type="molecule type" value="Genomic_DNA"/>
</dbReference>
<name>A0ABT9Z587_9BACI</name>
<evidence type="ECO:0000313" key="1">
    <source>
        <dbReference type="EMBL" id="MDQ0227429.1"/>
    </source>
</evidence>
<proteinExistence type="predicted"/>
<protein>
    <submittedName>
        <fullName evidence="1">Uncharacterized protein</fullName>
    </submittedName>
</protein>
<dbReference type="RefSeq" id="WP_095300084.1">
    <property type="nucleotide sequence ID" value="NZ_CADEPK010000027.1"/>
</dbReference>
<sequence>MLSAILTYQGNEMMPILKEYGFKWIDNRFVYPINKRNLLNVEIDTRNKELSITYSNQLGIQEYRKIHFLLSSIQDRLKGTIYDKNSLLGYTETGEPAYIITNWQKWYRFIQKAMLTSLSGKKVRVINESEVELASGLFVGYETSEYEDTITKCTLVTLFGEKTFKGKDLKIEASNEW</sequence>
<reference evidence="1 2" key="1">
    <citation type="submission" date="2023-07" db="EMBL/GenBank/DDBJ databases">
        <title>Genomic Encyclopedia of Type Strains, Phase IV (KMG-IV): sequencing the most valuable type-strain genomes for metagenomic binning, comparative biology and taxonomic classification.</title>
        <authorList>
            <person name="Goeker M."/>
        </authorList>
    </citation>
    <scope>NUCLEOTIDE SEQUENCE [LARGE SCALE GENOMIC DNA]</scope>
    <source>
        <strain evidence="1 2">DSM 17723</strain>
    </source>
</reference>
<dbReference type="Proteomes" id="UP001232245">
    <property type="component" value="Unassembled WGS sequence"/>
</dbReference>